<proteinExistence type="predicted"/>
<dbReference type="EMBL" id="BAAAZR010000001">
    <property type="protein sequence ID" value="GAA3794197.1"/>
    <property type="molecule type" value="Genomic_DNA"/>
</dbReference>
<organism evidence="1 2">
    <name type="scientific">Sphaerisporangium flaviroseum</name>
    <dbReference type="NCBI Taxonomy" id="509199"/>
    <lineage>
        <taxon>Bacteria</taxon>
        <taxon>Bacillati</taxon>
        <taxon>Actinomycetota</taxon>
        <taxon>Actinomycetes</taxon>
        <taxon>Streptosporangiales</taxon>
        <taxon>Streptosporangiaceae</taxon>
        <taxon>Sphaerisporangium</taxon>
    </lineage>
</organism>
<protein>
    <submittedName>
        <fullName evidence="1">Uncharacterized protein</fullName>
    </submittedName>
</protein>
<keyword evidence="2" id="KW-1185">Reference proteome</keyword>
<name>A0ABP7HGM4_9ACTN</name>
<gene>
    <name evidence="1" type="ORF">GCM10022226_11910</name>
</gene>
<reference evidence="2" key="1">
    <citation type="journal article" date="2019" name="Int. J. Syst. Evol. Microbiol.">
        <title>The Global Catalogue of Microorganisms (GCM) 10K type strain sequencing project: providing services to taxonomists for standard genome sequencing and annotation.</title>
        <authorList>
            <consortium name="The Broad Institute Genomics Platform"/>
            <consortium name="The Broad Institute Genome Sequencing Center for Infectious Disease"/>
            <person name="Wu L."/>
            <person name="Ma J."/>
        </authorList>
    </citation>
    <scope>NUCLEOTIDE SEQUENCE [LARGE SCALE GENOMIC DNA]</scope>
    <source>
        <strain evidence="2">JCM 16908</strain>
    </source>
</reference>
<sequence length="50" mass="5693">MFVQAVMVPLLGIDMEELRPEYAYIRIPFMVIVVGDDGHGGTLERRTISR</sequence>
<comment type="caution">
    <text evidence="1">The sequence shown here is derived from an EMBL/GenBank/DDBJ whole genome shotgun (WGS) entry which is preliminary data.</text>
</comment>
<evidence type="ECO:0000313" key="1">
    <source>
        <dbReference type="EMBL" id="GAA3794197.1"/>
    </source>
</evidence>
<evidence type="ECO:0000313" key="2">
    <source>
        <dbReference type="Proteomes" id="UP001500888"/>
    </source>
</evidence>
<dbReference type="Proteomes" id="UP001500888">
    <property type="component" value="Unassembled WGS sequence"/>
</dbReference>
<accession>A0ABP7HGM4</accession>